<keyword evidence="2" id="KW-0732">Signal</keyword>
<feature type="signal peptide" evidence="2">
    <location>
        <begin position="1"/>
        <end position="18"/>
    </location>
</feature>
<proteinExistence type="predicted"/>
<keyword evidence="4" id="KW-1185">Reference proteome</keyword>
<feature type="chain" id="PRO_5042209509" evidence="2">
    <location>
        <begin position="19"/>
        <end position="266"/>
    </location>
</feature>
<evidence type="ECO:0000313" key="4">
    <source>
        <dbReference type="Proteomes" id="UP001224775"/>
    </source>
</evidence>
<sequence length="266" mass="29614">MKYHNCLLACLLIHSVAATWLNNINSNTLRRRAYMSYIDSSDTLDLQELSKYNCAGMFFDIPGPSQATSGMESILVKYAYDLFIEKGSNLNKALDGLQSRLLQHVGENVFTDCDSDESVIQEITMASNDAQHPTDTCKIEAEFDVETDCYAMKGRAKVYYMPSEQADQTDEELIIETMSKAVKNAMDNSVLVTDTVIAAYFIGERDSFKFRSSDYYHTEGSPGHPDSASWVDRNIGWVAGTAVALVAVIMIGICLKRRKKKASADC</sequence>
<accession>A0AAD8YME4</accession>
<comment type="caution">
    <text evidence="3">The sequence shown here is derived from an EMBL/GenBank/DDBJ whole genome shotgun (WGS) entry which is preliminary data.</text>
</comment>
<name>A0AAD8YME4_9STRA</name>
<evidence type="ECO:0000313" key="3">
    <source>
        <dbReference type="EMBL" id="KAK1749048.1"/>
    </source>
</evidence>
<reference evidence="3" key="1">
    <citation type="submission" date="2023-06" db="EMBL/GenBank/DDBJ databases">
        <title>Survivors Of The Sea: Transcriptome response of Skeletonema marinoi to long-term dormancy.</title>
        <authorList>
            <person name="Pinder M.I.M."/>
            <person name="Kourtchenko O."/>
            <person name="Robertson E.K."/>
            <person name="Larsson T."/>
            <person name="Maumus F."/>
            <person name="Osuna-Cruz C.M."/>
            <person name="Vancaester E."/>
            <person name="Stenow R."/>
            <person name="Vandepoele K."/>
            <person name="Ploug H."/>
            <person name="Bruchert V."/>
            <person name="Godhe A."/>
            <person name="Topel M."/>
        </authorList>
    </citation>
    <scope>NUCLEOTIDE SEQUENCE</scope>
    <source>
        <strain evidence="3">R05AC</strain>
    </source>
</reference>
<evidence type="ECO:0000256" key="1">
    <source>
        <dbReference type="SAM" id="Phobius"/>
    </source>
</evidence>
<keyword evidence="1" id="KW-0472">Membrane</keyword>
<gene>
    <name evidence="3" type="ORF">QTG54_000987</name>
</gene>
<keyword evidence="1" id="KW-0812">Transmembrane</keyword>
<organism evidence="3 4">
    <name type="scientific">Skeletonema marinoi</name>
    <dbReference type="NCBI Taxonomy" id="267567"/>
    <lineage>
        <taxon>Eukaryota</taxon>
        <taxon>Sar</taxon>
        <taxon>Stramenopiles</taxon>
        <taxon>Ochrophyta</taxon>
        <taxon>Bacillariophyta</taxon>
        <taxon>Coscinodiscophyceae</taxon>
        <taxon>Thalassiosirophycidae</taxon>
        <taxon>Thalassiosirales</taxon>
        <taxon>Skeletonemataceae</taxon>
        <taxon>Skeletonema</taxon>
        <taxon>Skeletonema marinoi-dohrnii complex</taxon>
    </lineage>
</organism>
<feature type="transmembrane region" description="Helical" evidence="1">
    <location>
        <begin position="235"/>
        <end position="255"/>
    </location>
</feature>
<dbReference type="Proteomes" id="UP001224775">
    <property type="component" value="Unassembled WGS sequence"/>
</dbReference>
<dbReference type="EMBL" id="JATAAI010000001">
    <property type="protein sequence ID" value="KAK1749048.1"/>
    <property type="molecule type" value="Genomic_DNA"/>
</dbReference>
<keyword evidence="1" id="KW-1133">Transmembrane helix</keyword>
<protein>
    <submittedName>
        <fullName evidence="3">Uncharacterized protein</fullName>
    </submittedName>
</protein>
<dbReference type="AlphaFoldDB" id="A0AAD8YME4"/>
<evidence type="ECO:0000256" key="2">
    <source>
        <dbReference type="SAM" id="SignalP"/>
    </source>
</evidence>